<organism evidence="7 8">
    <name type="scientific">Pseudaminobacter salicylatoxidans</name>
    <dbReference type="NCBI Taxonomy" id="93369"/>
    <lineage>
        <taxon>Bacteria</taxon>
        <taxon>Pseudomonadati</taxon>
        <taxon>Pseudomonadota</taxon>
        <taxon>Alphaproteobacteria</taxon>
        <taxon>Hyphomicrobiales</taxon>
        <taxon>Phyllobacteriaceae</taxon>
        <taxon>Pseudaminobacter</taxon>
    </lineage>
</organism>
<dbReference type="EC" id="5.4.99.18" evidence="3 4"/>
<dbReference type="InterPro" id="IPR000031">
    <property type="entry name" value="PurE_dom"/>
</dbReference>
<dbReference type="SMART" id="SM01001">
    <property type="entry name" value="AIRC"/>
    <property type="match status" value="1"/>
</dbReference>
<feature type="domain" description="PurE" evidence="6">
    <location>
        <begin position="17"/>
        <end position="168"/>
    </location>
</feature>
<dbReference type="RefSeq" id="WP_210205613.1">
    <property type="nucleotide sequence ID" value="NZ_QGGG01000004.1"/>
</dbReference>
<evidence type="ECO:0000256" key="4">
    <source>
        <dbReference type="PIRNR" id="PIRNR001338"/>
    </source>
</evidence>
<evidence type="ECO:0000259" key="6">
    <source>
        <dbReference type="SMART" id="SM01001"/>
    </source>
</evidence>
<dbReference type="GO" id="GO:0006189">
    <property type="term" value="P:'de novo' IMP biosynthetic process"/>
    <property type="evidence" value="ECO:0007669"/>
    <property type="project" value="UniProtKB-UniRule"/>
</dbReference>
<protein>
    <recommendedName>
        <fullName evidence="3 4">N5-carboxyaminoimidazole ribonucleotide mutase</fullName>
        <shortName evidence="3 4">N5-CAIR mutase</shortName>
        <ecNumber evidence="3 4">5.4.99.18</ecNumber>
    </recommendedName>
    <alternativeName>
        <fullName evidence="3">5-(carboxyamino)imidazole ribonucleotide mutase</fullName>
    </alternativeName>
</protein>
<evidence type="ECO:0000313" key="7">
    <source>
        <dbReference type="EMBL" id="PWJ84948.1"/>
    </source>
</evidence>
<dbReference type="InterPro" id="IPR024694">
    <property type="entry name" value="PurE_prokaryotes"/>
</dbReference>
<dbReference type="GO" id="GO:0034023">
    <property type="term" value="F:5-(carboxyamino)imidazole ribonucleotide mutase activity"/>
    <property type="evidence" value="ECO:0007669"/>
    <property type="project" value="UniProtKB-UniRule"/>
</dbReference>
<feature type="binding site" evidence="3 5">
    <location>
        <position position="55"/>
    </location>
    <ligand>
        <name>substrate</name>
    </ligand>
</feature>
<dbReference type="Pfam" id="PF00731">
    <property type="entry name" value="AIRC"/>
    <property type="match status" value="1"/>
</dbReference>
<dbReference type="UniPathway" id="UPA00074">
    <property type="reaction ID" value="UER00943"/>
</dbReference>
<dbReference type="Gene3D" id="3.40.50.1970">
    <property type="match status" value="1"/>
</dbReference>
<dbReference type="AlphaFoldDB" id="A0A316C5Y0"/>
<comment type="pathway">
    <text evidence="3 4">Purine metabolism; IMP biosynthesis via de novo pathway; 5-amino-1-(5-phospho-D-ribosyl)imidazole-4-carboxylate from 5-amino-1-(5-phospho-D-ribosyl)imidazole (N5-CAIR route): step 2/2.</text>
</comment>
<dbReference type="PANTHER" id="PTHR23046">
    <property type="entry name" value="PHOSPHORIBOSYLAMINOIMIDAZOLE CARBOXYLASE CATALYTIC SUBUNIT"/>
    <property type="match status" value="1"/>
</dbReference>
<sequence length="176" mass="18087">MSVPAETGGLKLGKERADVAIIMGSQSDWETMRHAAEALQALGISHDTRIVSAHRTPERLYDFARTAKAEGFKVIIAGAGGAAHLPGMTAAMTPLPVFGVPVESRALSGQDSLLSIVQMPAGIPVGTLAIGRSGAVNAALLAAAVLALGDEALAARLDAWRAEQTAKVADRPVEAS</sequence>
<accession>A0A316C5Y0</accession>
<feature type="binding site" evidence="3 5">
    <location>
        <position position="28"/>
    </location>
    <ligand>
        <name>substrate</name>
    </ligand>
</feature>
<name>A0A316C5Y0_PSESE</name>
<evidence type="ECO:0000256" key="3">
    <source>
        <dbReference type="HAMAP-Rule" id="MF_01929"/>
    </source>
</evidence>
<reference evidence="7 8" key="1">
    <citation type="submission" date="2018-05" db="EMBL/GenBank/DDBJ databases">
        <title>Genomic Encyclopedia of Type Strains, Phase IV (KMG-IV): sequencing the most valuable type-strain genomes for metagenomic binning, comparative biology and taxonomic classification.</title>
        <authorList>
            <person name="Goeker M."/>
        </authorList>
    </citation>
    <scope>NUCLEOTIDE SEQUENCE [LARGE SCALE GENOMIC DNA]</scope>
    <source>
        <strain evidence="7 8">DSM 6986</strain>
    </source>
</reference>
<proteinExistence type="inferred from homology"/>
<dbReference type="PANTHER" id="PTHR23046:SF2">
    <property type="entry name" value="PHOSPHORIBOSYLAMINOIMIDAZOLE CARBOXYLASE"/>
    <property type="match status" value="1"/>
</dbReference>
<dbReference type="SUPFAM" id="SSF52255">
    <property type="entry name" value="N5-CAIR mutase (phosphoribosylaminoimidazole carboxylase, PurE)"/>
    <property type="match status" value="1"/>
</dbReference>
<gene>
    <name evidence="3" type="primary">purE</name>
    <name evidence="7" type="ORF">C7441_104216</name>
</gene>
<comment type="function">
    <text evidence="3 4">Catalyzes the conversion of N5-carboxyaminoimidazole ribonucleotide (N5-CAIR) to 4-carboxy-5-aminoimidazole ribonucleotide (CAIR).</text>
</comment>
<comment type="catalytic activity">
    <reaction evidence="3 4">
        <text>5-carboxyamino-1-(5-phospho-D-ribosyl)imidazole + H(+) = 5-amino-1-(5-phospho-D-ribosyl)imidazole-4-carboxylate</text>
        <dbReference type="Rhea" id="RHEA:13193"/>
        <dbReference type="ChEBI" id="CHEBI:15378"/>
        <dbReference type="ChEBI" id="CHEBI:58730"/>
        <dbReference type="ChEBI" id="CHEBI:77657"/>
        <dbReference type="EC" id="5.4.99.18"/>
    </reaction>
</comment>
<comment type="similarity">
    <text evidence="3">Belongs to the AIR carboxylase family. Class I subfamily.</text>
</comment>
<evidence type="ECO:0000256" key="2">
    <source>
        <dbReference type="ARBA" id="ARBA00023235"/>
    </source>
</evidence>
<keyword evidence="8" id="KW-1185">Reference proteome</keyword>
<evidence type="ECO:0000256" key="5">
    <source>
        <dbReference type="PIRSR" id="PIRSR001338-1"/>
    </source>
</evidence>
<dbReference type="PIRSF" id="PIRSF001338">
    <property type="entry name" value="AIR_carboxylase"/>
    <property type="match status" value="1"/>
</dbReference>
<dbReference type="Proteomes" id="UP000245396">
    <property type="component" value="Unassembled WGS sequence"/>
</dbReference>
<dbReference type="NCBIfam" id="TIGR01162">
    <property type="entry name" value="purE"/>
    <property type="match status" value="1"/>
</dbReference>
<dbReference type="EMBL" id="QGGG01000004">
    <property type="protein sequence ID" value="PWJ84948.1"/>
    <property type="molecule type" value="Genomic_DNA"/>
</dbReference>
<evidence type="ECO:0000313" key="8">
    <source>
        <dbReference type="Proteomes" id="UP000245396"/>
    </source>
</evidence>
<keyword evidence="1 3" id="KW-0658">Purine biosynthesis</keyword>
<feature type="binding site" evidence="3 5">
    <location>
        <position position="25"/>
    </location>
    <ligand>
        <name>substrate</name>
    </ligand>
</feature>
<keyword evidence="2 3" id="KW-0413">Isomerase</keyword>
<dbReference type="HAMAP" id="MF_01929">
    <property type="entry name" value="PurE_classI"/>
    <property type="match status" value="1"/>
</dbReference>
<dbReference type="STRING" id="1192868.GCA_000304395_02791"/>
<dbReference type="InterPro" id="IPR033747">
    <property type="entry name" value="PurE_ClassI"/>
</dbReference>
<comment type="caution">
    <text evidence="7">The sequence shown here is derived from an EMBL/GenBank/DDBJ whole genome shotgun (WGS) entry which is preliminary data.</text>
</comment>
<evidence type="ECO:0000256" key="1">
    <source>
        <dbReference type="ARBA" id="ARBA00022755"/>
    </source>
</evidence>